<dbReference type="EMBL" id="JARYMX010000008">
    <property type="protein sequence ID" value="KAJ9537859.1"/>
    <property type="molecule type" value="Genomic_DNA"/>
</dbReference>
<keyword evidence="3" id="KW-1185">Reference proteome</keyword>
<comment type="caution">
    <text evidence="2">The sequence shown here is derived from an EMBL/GenBank/DDBJ whole genome shotgun (WGS) entry which is preliminary data.</text>
</comment>
<feature type="region of interest" description="Disordered" evidence="1">
    <location>
        <begin position="1"/>
        <end position="37"/>
    </location>
</feature>
<accession>A0AA38W552</accession>
<sequence>MIQETPDSGTMIQETPDSGTMIQETPDSGTMIQETSDSGTMIQETPLELTGNQLFTYSIQTIHQTHGVQHQIFSYWLHKDTVLSLISEELNRISSSTESPVEKNLSLKSRNAWKPCQTGDRCEKNNPHPEIISLGENPCEFPQNRTLKQWSERLSNLEIEEKWLLSIQECKKKRAFCRFCRFCRAFGLPESDPSRWAEMRDSKRSSRYR</sequence>
<evidence type="ECO:0000313" key="3">
    <source>
        <dbReference type="Proteomes" id="UP001172457"/>
    </source>
</evidence>
<proteinExistence type="predicted"/>
<dbReference type="Proteomes" id="UP001172457">
    <property type="component" value="Chromosome 8"/>
</dbReference>
<gene>
    <name evidence="2" type="ORF">OSB04_030592</name>
</gene>
<evidence type="ECO:0000313" key="2">
    <source>
        <dbReference type="EMBL" id="KAJ9537859.1"/>
    </source>
</evidence>
<dbReference type="AlphaFoldDB" id="A0AA38W552"/>
<evidence type="ECO:0000256" key="1">
    <source>
        <dbReference type="SAM" id="MobiDB-lite"/>
    </source>
</evidence>
<organism evidence="2 3">
    <name type="scientific">Centaurea solstitialis</name>
    <name type="common">yellow star-thistle</name>
    <dbReference type="NCBI Taxonomy" id="347529"/>
    <lineage>
        <taxon>Eukaryota</taxon>
        <taxon>Viridiplantae</taxon>
        <taxon>Streptophyta</taxon>
        <taxon>Embryophyta</taxon>
        <taxon>Tracheophyta</taxon>
        <taxon>Spermatophyta</taxon>
        <taxon>Magnoliopsida</taxon>
        <taxon>eudicotyledons</taxon>
        <taxon>Gunneridae</taxon>
        <taxon>Pentapetalae</taxon>
        <taxon>asterids</taxon>
        <taxon>campanulids</taxon>
        <taxon>Asterales</taxon>
        <taxon>Asteraceae</taxon>
        <taxon>Carduoideae</taxon>
        <taxon>Cardueae</taxon>
        <taxon>Centaureinae</taxon>
        <taxon>Centaurea</taxon>
    </lineage>
</organism>
<name>A0AA38W552_9ASTR</name>
<protein>
    <submittedName>
        <fullName evidence="2">Uncharacterized protein</fullName>
    </submittedName>
</protein>
<reference evidence="2" key="1">
    <citation type="submission" date="2023-03" db="EMBL/GenBank/DDBJ databases">
        <title>Chromosome-scale reference genome and RAD-based genetic map of yellow starthistle (Centaurea solstitialis) reveal putative structural variation and QTLs associated with invader traits.</title>
        <authorList>
            <person name="Reatini B."/>
            <person name="Cang F.A."/>
            <person name="Jiang Q."/>
            <person name="Mckibben M.T.W."/>
            <person name="Barker M.S."/>
            <person name="Rieseberg L.H."/>
            <person name="Dlugosch K.M."/>
        </authorList>
    </citation>
    <scope>NUCLEOTIDE SEQUENCE</scope>
    <source>
        <strain evidence="2">CAN-66</strain>
        <tissue evidence="2">Leaf</tissue>
    </source>
</reference>